<accession>A0A1H3JR72</accession>
<feature type="domain" description="Amidohydrolase 3" evidence="3">
    <location>
        <begin position="331"/>
        <end position="371"/>
    </location>
</feature>
<dbReference type="GO" id="GO:0019700">
    <property type="term" value="P:organic phosphonate catabolic process"/>
    <property type="evidence" value="ECO:0007669"/>
    <property type="project" value="InterPro"/>
</dbReference>
<protein>
    <submittedName>
        <fullName evidence="4">Alpha-D-ribose 1-methylphosphonate 5-triphosphate diphosphatase</fullName>
    </submittedName>
</protein>
<dbReference type="STRING" id="576131.SAMN05444486_102126"/>
<reference evidence="4 5" key="1">
    <citation type="submission" date="2016-10" db="EMBL/GenBank/DDBJ databases">
        <authorList>
            <person name="de Groot N.N."/>
        </authorList>
    </citation>
    <scope>NUCLEOTIDE SEQUENCE [LARGE SCALE GENOMIC DNA]</scope>
    <source>
        <strain evidence="4 5">DSM 24677</strain>
    </source>
</reference>
<dbReference type="NCBIfam" id="NF011990">
    <property type="entry name" value="PRK15446.2-6"/>
    <property type="match status" value="1"/>
</dbReference>
<evidence type="ECO:0000256" key="1">
    <source>
        <dbReference type="ARBA" id="ARBA00010716"/>
    </source>
</evidence>
<dbReference type="InterPro" id="IPR032466">
    <property type="entry name" value="Metal_Hydrolase"/>
</dbReference>
<dbReference type="Pfam" id="PF07969">
    <property type="entry name" value="Amidohydro_3"/>
    <property type="match status" value="1"/>
</dbReference>
<evidence type="ECO:0000256" key="2">
    <source>
        <dbReference type="ARBA" id="ARBA00022801"/>
    </source>
</evidence>
<dbReference type="SUPFAM" id="SSF51556">
    <property type="entry name" value="Metallo-dependent hydrolases"/>
    <property type="match status" value="1"/>
</dbReference>
<dbReference type="EMBL" id="FNPR01000002">
    <property type="protein sequence ID" value="SDY42460.1"/>
    <property type="molecule type" value="Genomic_DNA"/>
</dbReference>
<comment type="similarity">
    <text evidence="1">Belongs to the metallo-dependent hydrolases superfamily. NagA family.</text>
</comment>
<evidence type="ECO:0000313" key="5">
    <source>
        <dbReference type="Proteomes" id="UP000199026"/>
    </source>
</evidence>
<dbReference type="Gene3D" id="3.20.20.140">
    <property type="entry name" value="Metal-dependent hydrolases"/>
    <property type="match status" value="1"/>
</dbReference>
<organism evidence="4 5">
    <name type="scientific">Lentibacter algarum</name>
    <dbReference type="NCBI Taxonomy" id="576131"/>
    <lineage>
        <taxon>Bacteria</taxon>
        <taxon>Pseudomonadati</taxon>
        <taxon>Pseudomonadota</taxon>
        <taxon>Alphaproteobacteria</taxon>
        <taxon>Rhodobacterales</taxon>
        <taxon>Roseobacteraceae</taxon>
        <taxon>Lentibacter</taxon>
    </lineage>
</organism>
<dbReference type="AlphaFoldDB" id="A0A1H3JR72"/>
<dbReference type="NCBIfam" id="NF011987">
    <property type="entry name" value="PRK15446.2-3"/>
    <property type="match status" value="1"/>
</dbReference>
<dbReference type="PANTHER" id="PTHR11113">
    <property type="entry name" value="N-ACETYLGLUCOSAMINE-6-PHOSPHATE DEACETYLASE"/>
    <property type="match status" value="1"/>
</dbReference>
<keyword evidence="5" id="KW-1185">Reference proteome</keyword>
<keyword evidence="2" id="KW-0378">Hydrolase</keyword>
<evidence type="ECO:0000259" key="3">
    <source>
        <dbReference type="Pfam" id="PF07969"/>
    </source>
</evidence>
<dbReference type="InterPro" id="IPR011059">
    <property type="entry name" value="Metal-dep_hydrolase_composite"/>
</dbReference>
<dbReference type="SUPFAM" id="SSF51338">
    <property type="entry name" value="Composite domain of metallo-dependent hydrolases"/>
    <property type="match status" value="1"/>
</dbReference>
<dbReference type="PANTHER" id="PTHR11113:SF14">
    <property type="entry name" value="N-ACETYLGLUCOSAMINE-6-PHOSPHATE DEACETYLASE"/>
    <property type="match status" value="1"/>
</dbReference>
<dbReference type="PIRSF" id="PIRSF038971">
    <property type="entry name" value="PhnM"/>
    <property type="match status" value="1"/>
</dbReference>
<dbReference type="InterPro" id="IPR013108">
    <property type="entry name" value="Amidohydro_3"/>
</dbReference>
<evidence type="ECO:0000313" key="4">
    <source>
        <dbReference type="EMBL" id="SDY42460.1"/>
    </source>
</evidence>
<dbReference type="GO" id="GO:0006046">
    <property type="term" value="P:N-acetylglucosamine catabolic process"/>
    <property type="evidence" value="ECO:0007669"/>
    <property type="project" value="TreeGrafter"/>
</dbReference>
<proteinExistence type="inferred from homology"/>
<gene>
    <name evidence="4" type="ORF">SAMN05444486_102126</name>
</gene>
<dbReference type="Proteomes" id="UP000199026">
    <property type="component" value="Unassembled WGS sequence"/>
</dbReference>
<sequence length="399" mass="43021">MISRCSTWSWEKNLEMSELALRLVGGEVLGPDGLAREPLSFSDGIICEAGGREVNLAGYMVLPGLVDIHGDGFERHLAMRRGAMKDLGAGLRAAEAELAANGITTAVMAQFFSWEGGYRSAEFAAQFLEALARIAGEVVTDLRAQLRFETHMLEDYARFEALVAQYAVEYVVFNDHVPHERLAKGLVPRRLNGMALKSRRSPEKLHNLLKKMHSESELVPAAVAGLAERLALQAVKLGSHDDKTHEDCLFWQRAGVTLSEFPETLEAGEAAKILGTGVILGAPNVVRGGSHNGNVSAVDLIAMGHCDALASDYHYPSLRRAAFFVEQAGLCDLASAWALVSSGPARLLGLEDRGALAIGQRADIVIVEAESRRLAATIAGGRISYMSGDIAKRFIQSGN</sequence>
<dbReference type="InterPro" id="IPR012696">
    <property type="entry name" value="PhnM"/>
</dbReference>
<dbReference type="GO" id="GO:0008448">
    <property type="term" value="F:N-acetylglucosamine-6-phosphate deacetylase activity"/>
    <property type="evidence" value="ECO:0007669"/>
    <property type="project" value="TreeGrafter"/>
</dbReference>
<name>A0A1H3JR72_9RHOB</name>